<dbReference type="EMBL" id="JACDUS010000019">
    <property type="protein sequence ID" value="MBA2883184.1"/>
    <property type="molecule type" value="Genomic_DNA"/>
</dbReference>
<accession>A0A7W0CCE4</accession>
<comment type="caution">
    <text evidence="1">The sequence shown here is derived from an EMBL/GenBank/DDBJ whole genome shotgun (WGS) entry which is preliminary data.</text>
</comment>
<reference evidence="1 2" key="1">
    <citation type="submission" date="2020-07" db="EMBL/GenBank/DDBJ databases">
        <title>Genomic Encyclopedia of Type Strains, Phase IV (KMG-IV): sequencing the most valuable type-strain genomes for metagenomic binning, comparative biology and taxonomic classification.</title>
        <authorList>
            <person name="Goeker M."/>
        </authorList>
    </citation>
    <scope>NUCLEOTIDE SEQUENCE [LARGE SCALE GENOMIC DNA]</scope>
    <source>
        <strain evidence="1 2">DSM 17721</strain>
    </source>
</reference>
<evidence type="ECO:0000313" key="1">
    <source>
        <dbReference type="EMBL" id="MBA2883184.1"/>
    </source>
</evidence>
<organism evidence="1 2">
    <name type="scientific">Desulfosalsimonas propionicica</name>
    <dbReference type="NCBI Taxonomy" id="332175"/>
    <lineage>
        <taxon>Bacteria</taxon>
        <taxon>Pseudomonadati</taxon>
        <taxon>Thermodesulfobacteriota</taxon>
        <taxon>Desulfobacteria</taxon>
        <taxon>Desulfobacterales</taxon>
        <taxon>Desulfosalsimonadaceae</taxon>
        <taxon>Desulfosalsimonas</taxon>
    </lineage>
</organism>
<dbReference type="Proteomes" id="UP000525298">
    <property type="component" value="Unassembled WGS sequence"/>
</dbReference>
<name>A0A7W0CCE4_9BACT</name>
<sequence length="44" mass="4847">MKMDGFTVSLSIQVLLELHKDLADVIRGAEFGHCIADAVVFELN</sequence>
<gene>
    <name evidence="1" type="ORF">HNR65_003546</name>
</gene>
<dbReference type="AlphaFoldDB" id="A0A7W0CCE4"/>
<protein>
    <submittedName>
        <fullName evidence="1">Uncharacterized protein</fullName>
    </submittedName>
</protein>
<keyword evidence="2" id="KW-1185">Reference proteome</keyword>
<evidence type="ECO:0000313" key="2">
    <source>
        <dbReference type="Proteomes" id="UP000525298"/>
    </source>
</evidence>
<proteinExistence type="predicted"/>